<organism evidence="4 5">
    <name type="scientific">Burkholderia territorii</name>
    <dbReference type="NCBI Taxonomy" id="1503055"/>
    <lineage>
        <taxon>Bacteria</taxon>
        <taxon>Pseudomonadati</taxon>
        <taxon>Pseudomonadota</taxon>
        <taxon>Betaproteobacteria</taxon>
        <taxon>Burkholderiales</taxon>
        <taxon>Burkholderiaceae</taxon>
        <taxon>Burkholderia</taxon>
        <taxon>Burkholderia cepacia complex</taxon>
    </lineage>
</organism>
<dbReference type="InterPro" id="IPR016181">
    <property type="entry name" value="Acyl_CoA_acyltransferase"/>
</dbReference>
<comment type="caution">
    <text evidence="4">The sequence shown here is derived from an EMBL/GenBank/DDBJ whole genome shotgun (WGS) entry which is preliminary data.</text>
</comment>
<evidence type="ECO:0000259" key="3">
    <source>
        <dbReference type="PROSITE" id="PS51186"/>
    </source>
</evidence>
<dbReference type="PANTHER" id="PTHR10545:SF42">
    <property type="entry name" value="ACETYLTRANSFERASE"/>
    <property type="match status" value="1"/>
</dbReference>
<evidence type="ECO:0000313" key="5">
    <source>
        <dbReference type="Proteomes" id="UP000062317"/>
    </source>
</evidence>
<keyword evidence="5" id="KW-1185">Reference proteome</keyword>
<evidence type="ECO:0000256" key="1">
    <source>
        <dbReference type="ARBA" id="ARBA00022679"/>
    </source>
</evidence>
<dbReference type="CDD" id="cd04301">
    <property type="entry name" value="NAT_SF"/>
    <property type="match status" value="1"/>
</dbReference>
<protein>
    <submittedName>
        <fullName evidence="4">GNAT family acetyltransferase</fullName>
    </submittedName>
</protein>
<accession>A0A105V1I9</accession>
<proteinExistence type="predicted"/>
<evidence type="ECO:0000256" key="2">
    <source>
        <dbReference type="ARBA" id="ARBA00023315"/>
    </source>
</evidence>
<gene>
    <name evidence="4" type="ORF">WT27_14365</name>
</gene>
<keyword evidence="1 4" id="KW-0808">Transferase</keyword>
<dbReference type="EMBL" id="LPEQ01000126">
    <property type="protein sequence ID" value="KVV39376.1"/>
    <property type="molecule type" value="Genomic_DNA"/>
</dbReference>
<sequence length="158" mass="18384">MNATDTRLTVRPVRHDDFDDWLPLWDGYNRFYGRFGDTALPRGITQLTWSRFLDDDEPVHARVAERNGRLVGLVHFLYHRSTTLIGPTCYLQDLFTLESERGKGVGRALIEAVYDAAHAQRAERVYWQTHETNHTAMQLYDTVAEKTGFVIYRKVLPR</sequence>
<dbReference type="InterPro" id="IPR051016">
    <property type="entry name" value="Diverse_Substrate_AcTransf"/>
</dbReference>
<dbReference type="GO" id="GO:0008080">
    <property type="term" value="F:N-acetyltransferase activity"/>
    <property type="evidence" value="ECO:0007669"/>
    <property type="project" value="TreeGrafter"/>
</dbReference>
<dbReference type="InterPro" id="IPR000182">
    <property type="entry name" value="GNAT_dom"/>
</dbReference>
<name>A0A105V1I9_9BURK</name>
<dbReference type="Gene3D" id="3.40.630.30">
    <property type="match status" value="1"/>
</dbReference>
<dbReference type="SUPFAM" id="SSF55729">
    <property type="entry name" value="Acyl-CoA N-acyltransferases (Nat)"/>
    <property type="match status" value="1"/>
</dbReference>
<dbReference type="PROSITE" id="PS51186">
    <property type="entry name" value="GNAT"/>
    <property type="match status" value="1"/>
</dbReference>
<dbReference type="Pfam" id="PF00583">
    <property type="entry name" value="Acetyltransf_1"/>
    <property type="match status" value="1"/>
</dbReference>
<reference evidence="4 5" key="1">
    <citation type="submission" date="2015-11" db="EMBL/GenBank/DDBJ databases">
        <title>Expanding the genomic diversity of Burkholderia species for the development of highly accurate diagnostics.</title>
        <authorList>
            <person name="Sahl J."/>
            <person name="Keim P."/>
            <person name="Wagner D."/>
        </authorList>
    </citation>
    <scope>NUCLEOTIDE SEQUENCE [LARGE SCALE GENOMIC DNA]</scope>
    <source>
        <strain evidence="4 5">MSMB1301WGS</strain>
    </source>
</reference>
<dbReference type="AlphaFoldDB" id="A0A105V1I9"/>
<evidence type="ECO:0000313" key="4">
    <source>
        <dbReference type="EMBL" id="KVV39376.1"/>
    </source>
</evidence>
<keyword evidence="2" id="KW-0012">Acyltransferase</keyword>
<feature type="domain" description="N-acetyltransferase" evidence="3">
    <location>
        <begin position="8"/>
        <end position="158"/>
    </location>
</feature>
<dbReference type="Proteomes" id="UP000062317">
    <property type="component" value="Unassembled WGS sequence"/>
</dbReference>
<dbReference type="PANTHER" id="PTHR10545">
    <property type="entry name" value="DIAMINE N-ACETYLTRANSFERASE"/>
    <property type="match status" value="1"/>
</dbReference>
<dbReference type="RefSeq" id="WP_060108700.1">
    <property type="nucleotide sequence ID" value="NZ_LPEQ01000126.1"/>
</dbReference>